<comment type="caution">
    <text evidence="1">The sequence shown here is derived from an EMBL/GenBank/DDBJ whole genome shotgun (WGS) entry which is preliminary data.</text>
</comment>
<name>A0A2G9GLJ8_9LAMI</name>
<gene>
    <name evidence="1" type="ORF">CDL12_21295</name>
</gene>
<evidence type="ECO:0000313" key="2">
    <source>
        <dbReference type="Proteomes" id="UP000231279"/>
    </source>
</evidence>
<dbReference type="OrthoDB" id="730111at2759"/>
<proteinExistence type="predicted"/>
<reference evidence="2" key="1">
    <citation type="journal article" date="2018" name="Gigascience">
        <title>Genome assembly of the Pink Ipe (Handroanthus impetiginosus, Bignoniaceae), a highly valued, ecologically keystone Neotropical timber forest tree.</title>
        <authorList>
            <person name="Silva-Junior O.B."/>
            <person name="Grattapaglia D."/>
            <person name="Novaes E."/>
            <person name="Collevatti R.G."/>
        </authorList>
    </citation>
    <scope>NUCLEOTIDE SEQUENCE [LARGE SCALE GENOMIC DNA]</scope>
    <source>
        <strain evidence="2">cv. UFG-1</strain>
    </source>
</reference>
<evidence type="ECO:0000313" key="1">
    <source>
        <dbReference type="EMBL" id="PIN06159.1"/>
    </source>
</evidence>
<protein>
    <submittedName>
        <fullName evidence="1">Uncharacterized protein</fullName>
    </submittedName>
</protein>
<accession>A0A2G9GLJ8</accession>
<dbReference type="Proteomes" id="UP000231279">
    <property type="component" value="Unassembled WGS sequence"/>
</dbReference>
<keyword evidence="2" id="KW-1185">Reference proteome</keyword>
<dbReference type="EMBL" id="NKXS01004513">
    <property type="protein sequence ID" value="PIN06159.1"/>
    <property type="molecule type" value="Genomic_DNA"/>
</dbReference>
<sequence length="72" mass="8680">MFPLSEKWLHIYAEYFLPHLVHCEALSCYTDRCQCEKDFLRLIIPLENLVIAYFLWHVVSTIGCLQHYFTEK</sequence>
<organism evidence="1 2">
    <name type="scientific">Handroanthus impetiginosus</name>
    <dbReference type="NCBI Taxonomy" id="429701"/>
    <lineage>
        <taxon>Eukaryota</taxon>
        <taxon>Viridiplantae</taxon>
        <taxon>Streptophyta</taxon>
        <taxon>Embryophyta</taxon>
        <taxon>Tracheophyta</taxon>
        <taxon>Spermatophyta</taxon>
        <taxon>Magnoliopsida</taxon>
        <taxon>eudicotyledons</taxon>
        <taxon>Gunneridae</taxon>
        <taxon>Pentapetalae</taxon>
        <taxon>asterids</taxon>
        <taxon>lamiids</taxon>
        <taxon>Lamiales</taxon>
        <taxon>Bignoniaceae</taxon>
        <taxon>Crescentiina</taxon>
        <taxon>Tabebuia alliance</taxon>
        <taxon>Handroanthus</taxon>
    </lineage>
</organism>
<dbReference type="AlphaFoldDB" id="A0A2G9GLJ8"/>